<keyword evidence="3" id="KW-1185">Reference proteome</keyword>
<evidence type="ECO:0000313" key="2">
    <source>
        <dbReference type="EMBL" id="EIW75581.1"/>
    </source>
</evidence>
<dbReference type="Pfam" id="PF12937">
    <property type="entry name" value="F-box-like"/>
    <property type="match status" value="1"/>
</dbReference>
<reference evidence="3" key="1">
    <citation type="journal article" date="2012" name="Science">
        <title>The Paleozoic origin of enzymatic lignin decomposition reconstructed from 31 fungal genomes.</title>
        <authorList>
            <person name="Floudas D."/>
            <person name="Binder M."/>
            <person name="Riley R."/>
            <person name="Barry K."/>
            <person name="Blanchette R.A."/>
            <person name="Henrissat B."/>
            <person name="Martinez A.T."/>
            <person name="Otillar R."/>
            <person name="Spatafora J.W."/>
            <person name="Yadav J.S."/>
            <person name="Aerts A."/>
            <person name="Benoit I."/>
            <person name="Boyd A."/>
            <person name="Carlson A."/>
            <person name="Copeland A."/>
            <person name="Coutinho P.M."/>
            <person name="de Vries R.P."/>
            <person name="Ferreira P."/>
            <person name="Findley K."/>
            <person name="Foster B."/>
            <person name="Gaskell J."/>
            <person name="Glotzer D."/>
            <person name="Gorecki P."/>
            <person name="Heitman J."/>
            <person name="Hesse C."/>
            <person name="Hori C."/>
            <person name="Igarashi K."/>
            <person name="Jurgens J.A."/>
            <person name="Kallen N."/>
            <person name="Kersten P."/>
            <person name="Kohler A."/>
            <person name="Kuees U."/>
            <person name="Kumar T.K.A."/>
            <person name="Kuo A."/>
            <person name="LaButti K."/>
            <person name="Larrondo L.F."/>
            <person name="Lindquist E."/>
            <person name="Ling A."/>
            <person name="Lombard V."/>
            <person name="Lucas S."/>
            <person name="Lundell T."/>
            <person name="Martin R."/>
            <person name="McLaughlin D.J."/>
            <person name="Morgenstern I."/>
            <person name="Morin E."/>
            <person name="Murat C."/>
            <person name="Nagy L.G."/>
            <person name="Nolan M."/>
            <person name="Ohm R.A."/>
            <person name="Patyshakuliyeva A."/>
            <person name="Rokas A."/>
            <person name="Ruiz-Duenas F.J."/>
            <person name="Sabat G."/>
            <person name="Salamov A."/>
            <person name="Samejima M."/>
            <person name="Schmutz J."/>
            <person name="Slot J.C."/>
            <person name="St John F."/>
            <person name="Stenlid J."/>
            <person name="Sun H."/>
            <person name="Sun S."/>
            <person name="Syed K."/>
            <person name="Tsang A."/>
            <person name="Wiebenga A."/>
            <person name="Young D."/>
            <person name="Pisabarro A."/>
            <person name="Eastwood D.C."/>
            <person name="Martin F."/>
            <person name="Cullen D."/>
            <person name="Grigoriev I.V."/>
            <person name="Hibbett D.S."/>
        </authorList>
    </citation>
    <scope>NUCLEOTIDE SEQUENCE [LARGE SCALE GENOMIC DNA]</scope>
    <source>
        <strain evidence="3">RWD-64-598 SS2</strain>
    </source>
</reference>
<dbReference type="KEGG" id="cput:CONPUDRAFT_169383"/>
<evidence type="ECO:0000313" key="3">
    <source>
        <dbReference type="Proteomes" id="UP000053558"/>
    </source>
</evidence>
<dbReference type="AlphaFoldDB" id="A0A5M3MAA9"/>
<protein>
    <recommendedName>
        <fullName evidence="1">F-box domain-containing protein</fullName>
    </recommendedName>
</protein>
<proteinExistence type="predicted"/>
<dbReference type="Gene3D" id="3.80.10.10">
    <property type="entry name" value="Ribonuclease Inhibitor"/>
    <property type="match status" value="1"/>
</dbReference>
<dbReference type="SUPFAM" id="SSF52058">
    <property type="entry name" value="L domain-like"/>
    <property type="match status" value="1"/>
</dbReference>
<sequence length="518" mass="57581">MAPLSLPAELLMIIFEECVSYAHAHDGLAWQFHVCKHRCLSWIRVTHVCRHWRSVALEHPRLWSSIVMAPGRRGKRLTEAMIARSAGARLSLSFSSKKAGDESNLIQHLGYAKEVVLRGYSKSFMSLLGELDARHDPPRQDILLESLSLTHFRAGPHRSVNNSISGCRIFNGSKLRRLHLGFFTLGRHLPGFLEGMTNLQELSLSSTIYQSQPIEPKISLPSLLRLHMEDPVHCCKAFIDSLDLSRPLDYIGIDSINRGTEVSAFFLAVREILSSYHVMGMTVSNPSTLLDSAQYHSALYIKSERHASGCLLFCRTTVSVAYWPVDVAHTAQGIAHVTSGLDASSDRAEIAPAALSALLESCPATFIRSVFRSNFVNVSSKLFNNLPVQSVICAVIDDSFSANDNIKERTEVLLSEIPSLQHLEIGRGSLLGAIDALHPANDPSEDILVPQITHLVLSSVWKKEVWVYPLVSCIIARAERGYPLQQLSVRGRMKITAEEWKALQEVPVTLSWDDVSYS</sequence>
<organism evidence="2 3">
    <name type="scientific">Coniophora puteana (strain RWD-64-598)</name>
    <name type="common">Brown rot fungus</name>
    <dbReference type="NCBI Taxonomy" id="741705"/>
    <lineage>
        <taxon>Eukaryota</taxon>
        <taxon>Fungi</taxon>
        <taxon>Dikarya</taxon>
        <taxon>Basidiomycota</taxon>
        <taxon>Agaricomycotina</taxon>
        <taxon>Agaricomycetes</taxon>
        <taxon>Agaricomycetidae</taxon>
        <taxon>Boletales</taxon>
        <taxon>Coniophorineae</taxon>
        <taxon>Coniophoraceae</taxon>
        <taxon>Coniophora</taxon>
    </lineage>
</organism>
<comment type="caution">
    <text evidence="2">The sequence shown here is derived from an EMBL/GenBank/DDBJ whole genome shotgun (WGS) entry which is preliminary data.</text>
</comment>
<dbReference type="Gene3D" id="1.20.1280.50">
    <property type="match status" value="1"/>
</dbReference>
<feature type="domain" description="F-box" evidence="1">
    <location>
        <begin position="5"/>
        <end position="67"/>
    </location>
</feature>
<dbReference type="Proteomes" id="UP000053558">
    <property type="component" value="Unassembled WGS sequence"/>
</dbReference>
<dbReference type="GeneID" id="19206210"/>
<dbReference type="RefSeq" id="XP_007774285.1">
    <property type="nucleotide sequence ID" value="XM_007776095.1"/>
</dbReference>
<accession>A0A5M3MAA9</accession>
<dbReference type="InterPro" id="IPR001810">
    <property type="entry name" value="F-box_dom"/>
</dbReference>
<dbReference type="EMBL" id="JH711588">
    <property type="protein sequence ID" value="EIW75581.1"/>
    <property type="molecule type" value="Genomic_DNA"/>
</dbReference>
<dbReference type="InterPro" id="IPR032675">
    <property type="entry name" value="LRR_dom_sf"/>
</dbReference>
<dbReference type="OrthoDB" id="3181669at2759"/>
<name>A0A5M3MAA9_CONPW</name>
<gene>
    <name evidence="2" type="ORF">CONPUDRAFT_169383</name>
</gene>
<evidence type="ECO:0000259" key="1">
    <source>
        <dbReference type="Pfam" id="PF12937"/>
    </source>
</evidence>